<accession>A0ABX7NIV9</accession>
<sequence>MSVVDAISLEREGRIEQASTLYEEALASGERTLQVFLNLAILYWQSTDPGLSSARGLSPRFVAKAGARIPTLLSDARSEFPHSAEVEFWRRYIAWADLGEPFSTDECRKLLHEAPSTLVPAMYLFSLSQGRECHQEALELLETCRADGSTRARYVCSVIESELKRSKWAQKHGPGMN</sequence>
<organism evidence="1 2">
    <name type="scientific">Pyxidicoccus parkwayensis</name>
    <dbReference type="NCBI Taxonomy" id="2813578"/>
    <lineage>
        <taxon>Bacteria</taxon>
        <taxon>Pseudomonadati</taxon>
        <taxon>Myxococcota</taxon>
        <taxon>Myxococcia</taxon>
        <taxon>Myxococcales</taxon>
        <taxon>Cystobacterineae</taxon>
        <taxon>Myxococcaceae</taxon>
        <taxon>Pyxidicoccus</taxon>
    </lineage>
</organism>
<dbReference type="EMBL" id="CP071090">
    <property type="protein sequence ID" value="QSQ18776.1"/>
    <property type="molecule type" value="Genomic_DNA"/>
</dbReference>
<proteinExistence type="predicted"/>
<dbReference type="Proteomes" id="UP000662747">
    <property type="component" value="Chromosome"/>
</dbReference>
<gene>
    <name evidence="1" type="ORF">JY651_25800</name>
</gene>
<evidence type="ECO:0000313" key="1">
    <source>
        <dbReference type="EMBL" id="QSQ18776.1"/>
    </source>
</evidence>
<keyword evidence="2" id="KW-1185">Reference proteome</keyword>
<name>A0ABX7NIV9_9BACT</name>
<dbReference type="RefSeq" id="WP_206720364.1">
    <property type="nucleotide sequence ID" value="NZ_CP071090.1"/>
</dbReference>
<protein>
    <submittedName>
        <fullName evidence="1">Uncharacterized protein</fullName>
    </submittedName>
</protein>
<evidence type="ECO:0000313" key="2">
    <source>
        <dbReference type="Proteomes" id="UP000662747"/>
    </source>
</evidence>
<reference evidence="1 2" key="1">
    <citation type="submission" date="2021-02" db="EMBL/GenBank/DDBJ databases">
        <title>De Novo genome assembly of isolated myxobacteria.</title>
        <authorList>
            <person name="Stevens D.C."/>
        </authorList>
    </citation>
    <scope>NUCLEOTIDE SEQUENCE [LARGE SCALE GENOMIC DNA]</scope>
    <source>
        <strain evidence="2">SCPEA02</strain>
    </source>
</reference>